<dbReference type="Proteomes" id="UP000530268">
    <property type="component" value="Unassembled WGS sequence"/>
</dbReference>
<keyword evidence="2 4" id="KW-0560">Oxidoreductase</keyword>
<dbReference type="PANTHER" id="PTHR10204">
    <property type="entry name" value="NAD P H OXIDOREDUCTASE-RELATED"/>
    <property type="match status" value="1"/>
</dbReference>
<dbReference type="GO" id="GO:0005829">
    <property type="term" value="C:cytosol"/>
    <property type="evidence" value="ECO:0007669"/>
    <property type="project" value="TreeGrafter"/>
</dbReference>
<dbReference type="Pfam" id="PF02525">
    <property type="entry name" value="Flavodoxin_2"/>
    <property type="match status" value="1"/>
</dbReference>
<evidence type="ECO:0000313" key="5">
    <source>
        <dbReference type="Proteomes" id="UP000530268"/>
    </source>
</evidence>
<protein>
    <submittedName>
        <fullName evidence="4">NAD(P)H dehydrogenase (Quinone)</fullName>
        <ecNumber evidence="4">1.6.5.2</ecNumber>
    </submittedName>
</protein>
<comment type="similarity">
    <text evidence="1">Belongs to the NAD(P)H dehydrogenase (quinone) family.</text>
</comment>
<sequence>MHVLTVLDHPDPASFSAAAAQRFMQGAQAAGHSVELADLHAEGFDPRWSKADIAGQGSGADLADIAVEQARIARADAICLVFPLFWWGMPAMTKGWVDRVWNWGWAYDQLDDPERSLQKTRSGVLLIPAGARSDKMETQGYLAALETAWTAGTFGFFGFSPRRLEVLNGSTGSLARREALLERSYQTGFTLPPPHPSK</sequence>
<proteinExistence type="inferred from homology"/>
<organism evidence="4 5">
    <name type="scientific">Sulfitobacter undariae</name>
    <dbReference type="NCBI Taxonomy" id="1563671"/>
    <lineage>
        <taxon>Bacteria</taxon>
        <taxon>Pseudomonadati</taxon>
        <taxon>Pseudomonadota</taxon>
        <taxon>Alphaproteobacteria</taxon>
        <taxon>Rhodobacterales</taxon>
        <taxon>Roseobacteraceae</taxon>
        <taxon>Sulfitobacter</taxon>
    </lineage>
</organism>
<dbReference type="EMBL" id="JACIEI010000002">
    <property type="protein sequence ID" value="MBB3993528.1"/>
    <property type="molecule type" value="Genomic_DNA"/>
</dbReference>
<dbReference type="InterPro" id="IPR029039">
    <property type="entry name" value="Flavoprotein-like_sf"/>
</dbReference>
<dbReference type="PANTHER" id="PTHR10204:SF34">
    <property type="entry name" value="NAD(P)H DEHYDROGENASE [QUINONE] 1 ISOFORM 1"/>
    <property type="match status" value="1"/>
</dbReference>
<dbReference type="Gene3D" id="3.40.50.360">
    <property type="match status" value="1"/>
</dbReference>
<dbReference type="AlphaFoldDB" id="A0A7W6H0D0"/>
<gene>
    <name evidence="4" type="ORF">GGR95_001156</name>
</gene>
<comment type="caution">
    <text evidence="4">The sequence shown here is derived from an EMBL/GenBank/DDBJ whole genome shotgun (WGS) entry which is preliminary data.</text>
</comment>
<evidence type="ECO:0000256" key="2">
    <source>
        <dbReference type="ARBA" id="ARBA00023002"/>
    </source>
</evidence>
<dbReference type="InterPro" id="IPR003680">
    <property type="entry name" value="Flavodoxin_fold"/>
</dbReference>
<name>A0A7W6H0D0_9RHOB</name>
<dbReference type="RefSeq" id="WP_184563662.1">
    <property type="nucleotide sequence ID" value="NZ_JACIEI010000002.1"/>
</dbReference>
<dbReference type="GO" id="GO:0003955">
    <property type="term" value="F:NAD(P)H dehydrogenase (quinone) activity"/>
    <property type="evidence" value="ECO:0007669"/>
    <property type="project" value="UniProtKB-EC"/>
</dbReference>
<dbReference type="EC" id="1.6.5.2" evidence="4"/>
<evidence type="ECO:0000313" key="4">
    <source>
        <dbReference type="EMBL" id="MBB3993528.1"/>
    </source>
</evidence>
<dbReference type="SUPFAM" id="SSF52218">
    <property type="entry name" value="Flavoproteins"/>
    <property type="match status" value="1"/>
</dbReference>
<keyword evidence="5" id="KW-1185">Reference proteome</keyword>
<feature type="domain" description="Flavodoxin-like fold" evidence="3">
    <location>
        <begin position="1"/>
        <end position="181"/>
    </location>
</feature>
<evidence type="ECO:0000256" key="1">
    <source>
        <dbReference type="ARBA" id="ARBA00006252"/>
    </source>
</evidence>
<evidence type="ECO:0000259" key="3">
    <source>
        <dbReference type="Pfam" id="PF02525"/>
    </source>
</evidence>
<dbReference type="InterPro" id="IPR051545">
    <property type="entry name" value="NAD(P)H_dehydrogenase_qn"/>
</dbReference>
<accession>A0A7W6H0D0</accession>
<reference evidence="4 5" key="1">
    <citation type="submission" date="2020-08" db="EMBL/GenBank/DDBJ databases">
        <title>Genomic Encyclopedia of Type Strains, Phase IV (KMG-IV): sequencing the most valuable type-strain genomes for metagenomic binning, comparative biology and taxonomic classification.</title>
        <authorList>
            <person name="Goeker M."/>
        </authorList>
    </citation>
    <scope>NUCLEOTIDE SEQUENCE [LARGE SCALE GENOMIC DNA]</scope>
    <source>
        <strain evidence="4 5">DSM 102234</strain>
    </source>
</reference>